<keyword evidence="7" id="KW-1185">Reference proteome</keyword>
<feature type="transmembrane region" description="Helical" evidence="5">
    <location>
        <begin position="300"/>
        <end position="322"/>
    </location>
</feature>
<feature type="transmembrane region" description="Helical" evidence="5">
    <location>
        <begin position="263"/>
        <end position="288"/>
    </location>
</feature>
<evidence type="ECO:0000313" key="7">
    <source>
        <dbReference type="Proteomes" id="UP001275049"/>
    </source>
</evidence>
<evidence type="ECO:0000256" key="3">
    <source>
        <dbReference type="ARBA" id="ARBA00022989"/>
    </source>
</evidence>
<comment type="subcellular location">
    <subcellularLocation>
        <location evidence="1">Membrane</location>
        <topology evidence="1">Multi-pass membrane protein</topology>
    </subcellularLocation>
</comment>
<evidence type="ECO:0000256" key="2">
    <source>
        <dbReference type="ARBA" id="ARBA00022692"/>
    </source>
</evidence>
<keyword evidence="2 5" id="KW-0812">Transmembrane</keyword>
<dbReference type="EMBL" id="JAWNGA010000015">
    <property type="protein sequence ID" value="MDY5133652.1"/>
    <property type="molecule type" value="Genomic_DNA"/>
</dbReference>
<proteinExistence type="predicted"/>
<feature type="transmembrane region" description="Helical" evidence="5">
    <location>
        <begin position="397"/>
        <end position="418"/>
    </location>
</feature>
<name>A0ABU5G8Z2_9ACTO</name>
<feature type="transmembrane region" description="Helical" evidence="5">
    <location>
        <begin position="424"/>
        <end position="444"/>
    </location>
</feature>
<evidence type="ECO:0000256" key="4">
    <source>
        <dbReference type="ARBA" id="ARBA00023136"/>
    </source>
</evidence>
<feature type="transmembrane region" description="Helical" evidence="5">
    <location>
        <begin position="76"/>
        <end position="95"/>
    </location>
</feature>
<feature type="transmembrane region" description="Helical" evidence="5">
    <location>
        <begin position="148"/>
        <end position="172"/>
    </location>
</feature>
<sequence length="532" mass="56903">MKRLIFQKIRPHSEIHLTAHIHVLEYLFVNDLGGIMTAKHFTHQLFRRRLPAGTAGEEVLAEPNAALGLKRSMTTFQLTMIGVGGTVGTGIFFILSEAVPIAGSAVTISFILAAIVAGLTVVCYAELASAIPSSGSSYSFTYATLGELAAFAVGACLLLEYGVSAAAVAVGWSEYMNLLLKNLIGWQFPVALSAAPDAGGVMNLPAVILVILCMVLLLKGASESAKANTIMVLIKLGVLVIFAAIAFTGFQTDYFANFSDFKWAGVIGATGTLFFSYIGLDAVATAGGEVKNPHKALPRALIFALLIVTSIYLLTTVAALGAQKVSKFEGQEASLATIVQNVVGSTWPGTVLAIGAVISIFSVTLICLYGQTRILYTMGRDGLVPRIFSKINPTTHIPVASTWMVCLGVAVLAGFLPLTLLAELTSIGTLTAFTLVSIGVMILRHTAPKLKRGFKVPFYPVTPILSVATCAYVTYGLAPLTLKAFGMWMVIAMSFYFLWSRRHSRLEGLKEHGMYLEDANGEIREDIVVNFR</sequence>
<feature type="transmembrane region" description="Helical" evidence="5">
    <location>
        <begin position="101"/>
        <end position="127"/>
    </location>
</feature>
<evidence type="ECO:0000256" key="5">
    <source>
        <dbReference type="SAM" id="Phobius"/>
    </source>
</evidence>
<dbReference type="Gene3D" id="1.20.1740.10">
    <property type="entry name" value="Amino acid/polyamine transporter I"/>
    <property type="match status" value="1"/>
</dbReference>
<feature type="transmembrane region" description="Helical" evidence="5">
    <location>
        <begin position="351"/>
        <end position="376"/>
    </location>
</feature>
<dbReference type="PIRSF" id="PIRSF006060">
    <property type="entry name" value="AA_transporter"/>
    <property type="match status" value="1"/>
</dbReference>
<comment type="caution">
    <text evidence="6">The sequence shown here is derived from an EMBL/GenBank/DDBJ whole genome shotgun (WGS) entry which is preliminary data.</text>
</comment>
<dbReference type="RefSeq" id="WP_320755519.1">
    <property type="nucleotide sequence ID" value="NZ_JAWNGA010000015.1"/>
</dbReference>
<dbReference type="Pfam" id="PF13520">
    <property type="entry name" value="AA_permease_2"/>
    <property type="match status" value="1"/>
</dbReference>
<dbReference type="PANTHER" id="PTHR43243:SF24">
    <property type="entry name" value="CATIONIC AMINO ACID TRANSPORT INTEGRAL MEMBRANE PROTEIN ROCE-RELATED"/>
    <property type="match status" value="1"/>
</dbReference>
<evidence type="ECO:0000313" key="6">
    <source>
        <dbReference type="EMBL" id="MDY5133652.1"/>
    </source>
</evidence>
<accession>A0ABU5G8Z2</accession>
<feature type="transmembrane region" description="Helical" evidence="5">
    <location>
        <begin position="230"/>
        <end position="251"/>
    </location>
</feature>
<protein>
    <submittedName>
        <fullName evidence="6">Amino acid permease</fullName>
    </submittedName>
</protein>
<dbReference type="Proteomes" id="UP001275049">
    <property type="component" value="Unassembled WGS sequence"/>
</dbReference>
<feature type="transmembrane region" description="Helical" evidence="5">
    <location>
        <begin position="456"/>
        <end position="475"/>
    </location>
</feature>
<dbReference type="PANTHER" id="PTHR43243">
    <property type="entry name" value="INNER MEMBRANE TRANSPORTER YGJI-RELATED"/>
    <property type="match status" value="1"/>
</dbReference>
<feature type="transmembrane region" description="Helical" evidence="5">
    <location>
        <begin position="481"/>
        <end position="499"/>
    </location>
</feature>
<dbReference type="InterPro" id="IPR002293">
    <property type="entry name" value="AA/rel_permease1"/>
</dbReference>
<feature type="transmembrane region" description="Helical" evidence="5">
    <location>
        <begin position="198"/>
        <end position="218"/>
    </location>
</feature>
<reference evidence="6 7" key="1">
    <citation type="submission" date="2023-10" db="EMBL/GenBank/DDBJ databases">
        <title>Whole Genome based description of the genera Actinobaculum and Actinotignum reveals a complex phylogenetic relationship within the species included in the genus Actinotignum.</title>
        <authorList>
            <person name="Jensen C.S."/>
            <person name="Dargis R."/>
            <person name="Kemp M."/>
            <person name="Christensen J.J."/>
        </authorList>
    </citation>
    <scope>NUCLEOTIDE SEQUENCE [LARGE SCALE GENOMIC DNA]</scope>
    <source>
        <strain evidence="6 7">SLA_B974</strain>
    </source>
</reference>
<evidence type="ECO:0000256" key="1">
    <source>
        <dbReference type="ARBA" id="ARBA00004141"/>
    </source>
</evidence>
<keyword evidence="4 5" id="KW-0472">Membrane</keyword>
<keyword evidence="3 5" id="KW-1133">Transmembrane helix</keyword>
<gene>
    <name evidence="6" type="ORF">R6G86_07850</name>
</gene>
<organism evidence="6 7">
    <name type="scientific">Actinotignum urinale</name>
    <dbReference type="NCBI Taxonomy" id="190146"/>
    <lineage>
        <taxon>Bacteria</taxon>
        <taxon>Bacillati</taxon>
        <taxon>Actinomycetota</taxon>
        <taxon>Actinomycetes</taxon>
        <taxon>Actinomycetales</taxon>
        <taxon>Actinomycetaceae</taxon>
        <taxon>Actinotignum</taxon>
    </lineage>
</organism>